<dbReference type="GO" id="GO:0005829">
    <property type="term" value="C:cytosol"/>
    <property type="evidence" value="ECO:0007669"/>
    <property type="project" value="TreeGrafter"/>
</dbReference>
<dbReference type="Proteomes" id="UP000198426">
    <property type="component" value="Unassembled WGS sequence"/>
</dbReference>
<dbReference type="CDD" id="cd02209">
    <property type="entry name" value="cupin_XRE_C"/>
    <property type="match status" value="1"/>
</dbReference>
<evidence type="ECO:0000313" key="4">
    <source>
        <dbReference type="Proteomes" id="UP000198426"/>
    </source>
</evidence>
<dbReference type="InterPro" id="IPR011051">
    <property type="entry name" value="RmlC_Cupin_sf"/>
</dbReference>
<reference evidence="3 4" key="1">
    <citation type="submission" date="2017-06" db="EMBL/GenBank/DDBJ databases">
        <authorList>
            <person name="Kim H.J."/>
            <person name="Triplett B.A."/>
        </authorList>
    </citation>
    <scope>NUCLEOTIDE SEQUENCE [LARGE SCALE GENOMIC DNA]</scope>
    <source>
        <strain evidence="3 4">DSM 29339</strain>
    </source>
</reference>
<dbReference type="SUPFAM" id="SSF51182">
    <property type="entry name" value="RmlC-like cupins"/>
    <property type="match status" value="1"/>
</dbReference>
<dbReference type="SUPFAM" id="SSF47413">
    <property type="entry name" value="lambda repressor-like DNA-binding domains"/>
    <property type="match status" value="1"/>
</dbReference>
<evidence type="ECO:0000256" key="1">
    <source>
        <dbReference type="ARBA" id="ARBA00023125"/>
    </source>
</evidence>
<evidence type="ECO:0000259" key="2">
    <source>
        <dbReference type="PROSITE" id="PS50943"/>
    </source>
</evidence>
<dbReference type="InterPro" id="IPR010982">
    <property type="entry name" value="Lambda_DNA-bd_dom_sf"/>
</dbReference>
<dbReference type="InterPro" id="IPR001387">
    <property type="entry name" value="Cro/C1-type_HTH"/>
</dbReference>
<name>A0A239HUP2_9RHOB</name>
<dbReference type="PANTHER" id="PTHR46797:SF20">
    <property type="entry name" value="BLR4304 PROTEIN"/>
    <property type="match status" value="1"/>
</dbReference>
<evidence type="ECO:0000313" key="3">
    <source>
        <dbReference type="EMBL" id="SNS84991.1"/>
    </source>
</evidence>
<dbReference type="EMBL" id="FZOY01000004">
    <property type="protein sequence ID" value="SNS84991.1"/>
    <property type="molecule type" value="Genomic_DNA"/>
</dbReference>
<keyword evidence="1" id="KW-0238">DNA-binding</keyword>
<protein>
    <submittedName>
        <fullName evidence="3">Transcriptional regulator, XRE family with cupin sensor</fullName>
    </submittedName>
</protein>
<dbReference type="PANTHER" id="PTHR46797">
    <property type="entry name" value="HTH-TYPE TRANSCRIPTIONAL REGULATOR"/>
    <property type="match status" value="1"/>
</dbReference>
<accession>A0A239HUP2</accession>
<dbReference type="AlphaFoldDB" id="A0A239HUP2"/>
<dbReference type="OrthoDB" id="9805356at2"/>
<feature type="domain" description="HTH cro/C1-type" evidence="2">
    <location>
        <begin position="31"/>
        <end position="85"/>
    </location>
</feature>
<sequence length="211" mass="23304">MAANEKIEAALDEGNWEAERLHLREELGNRMKSERLACGLTLAAAAERSGLALSTIHKIENGRVSPSYENIVRIARAYGIGMERLFSAEATAQPTTRMAVTKAGQGRKVRTDKFEYEVLCNSLSEKRIMPLVTVVTRRAPLEPEDLEAHPGEETIFVLSGQVELVVQHYAPVTLEPGDCAYFDSTLKHGLRALGDAEARVFWACTYIDVDG</sequence>
<dbReference type="Pfam" id="PF07883">
    <property type="entry name" value="Cupin_2"/>
    <property type="match status" value="1"/>
</dbReference>
<dbReference type="GO" id="GO:0003677">
    <property type="term" value="F:DNA binding"/>
    <property type="evidence" value="ECO:0007669"/>
    <property type="project" value="UniProtKB-KW"/>
</dbReference>
<dbReference type="InterPro" id="IPR014710">
    <property type="entry name" value="RmlC-like_jellyroll"/>
</dbReference>
<keyword evidence="4" id="KW-1185">Reference proteome</keyword>
<organism evidence="3 4">
    <name type="scientific">Tropicimonas sediminicola</name>
    <dbReference type="NCBI Taxonomy" id="1031541"/>
    <lineage>
        <taxon>Bacteria</taxon>
        <taxon>Pseudomonadati</taxon>
        <taxon>Pseudomonadota</taxon>
        <taxon>Alphaproteobacteria</taxon>
        <taxon>Rhodobacterales</taxon>
        <taxon>Roseobacteraceae</taxon>
        <taxon>Tropicimonas</taxon>
    </lineage>
</organism>
<dbReference type="PROSITE" id="PS50943">
    <property type="entry name" value="HTH_CROC1"/>
    <property type="match status" value="1"/>
</dbReference>
<dbReference type="Pfam" id="PF13560">
    <property type="entry name" value="HTH_31"/>
    <property type="match status" value="1"/>
</dbReference>
<dbReference type="SMART" id="SM00530">
    <property type="entry name" value="HTH_XRE"/>
    <property type="match status" value="1"/>
</dbReference>
<dbReference type="InterPro" id="IPR013096">
    <property type="entry name" value="Cupin_2"/>
</dbReference>
<dbReference type="CDD" id="cd00093">
    <property type="entry name" value="HTH_XRE"/>
    <property type="match status" value="1"/>
</dbReference>
<dbReference type="Gene3D" id="2.60.120.10">
    <property type="entry name" value="Jelly Rolls"/>
    <property type="match status" value="1"/>
</dbReference>
<dbReference type="GO" id="GO:0003700">
    <property type="term" value="F:DNA-binding transcription factor activity"/>
    <property type="evidence" value="ECO:0007669"/>
    <property type="project" value="TreeGrafter"/>
</dbReference>
<dbReference type="Gene3D" id="1.10.260.40">
    <property type="entry name" value="lambda repressor-like DNA-binding domains"/>
    <property type="match status" value="1"/>
</dbReference>
<dbReference type="RefSeq" id="WP_089233141.1">
    <property type="nucleotide sequence ID" value="NZ_FZOY01000004.1"/>
</dbReference>
<proteinExistence type="predicted"/>
<dbReference type="InterPro" id="IPR050807">
    <property type="entry name" value="TransReg_Diox_bact_type"/>
</dbReference>
<gene>
    <name evidence="3" type="ORF">SAMN05421757_10437</name>
</gene>